<feature type="region of interest" description="Disordered" evidence="1">
    <location>
        <begin position="1"/>
        <end position="22"/>
    </location>
</feature>
<comment type="caution">
    <text evidence="2">The sequence shown here is derived from an EMBL/GenBank/DDBJ whole genome shotgun (WGS) entry which is preliminary data.</text>
</comment>
<proteinExistence type="predicted"/>
<dbReference type="AlphaFoldDB" id="A0AA39U2F0"/>
<dbReference type="Proteomes" id="UP001175227">
    <property type="component" value="Unassembled WGS sequence"/>
</dbReference>
<sequence>MDVVRAKVAATPTPASVEESRENRLQRLKSRFRDRGENKLVGILLAHRTVQQRRSRSRSLSPVKANKVVKGKKAKKRTDDESVAGPSTVKLKSKAKAKPKPTTGTKAKHRGRPAKASVVELPPENSKSRTTRACKSSAAAPDDDNEDIPLSKVASKKPYTARPPPMTPIQEADEEGDAESETVVAVSKGRKKALPSRQRTPSKARAASKKKPKAGDTDEDALVDIPPKSSRASSSKSKSKVKVQAKAADEPEDVMKQSAAPSVESLVSVTASSKLKGKAKTVKDVDQAIGAPAQPLGKVSISRVEKLSSRSSKSKAKTKPLEDAEVPTRKAAKASTKARKTKGANDTQSASAASSSKLKSDDRVRAEKPPPKTKRRRTDEDEEVGEDVMKKPRIEEPQVPTKKRKAKDVLEEVNTAEKLTKRSKMSKSLVVQDDVKVVPPKRTKTSTSKLKENAKKAPKKSAIRKGPRKSVVARLHAPLPPIEDEDEADPIDFLSW</sequence>
<dbReference type="EMBL" id="JAUEPR010000021">
    <property type="protein sequence ID" value="KAK0476127.1"/>
    <property type="molecule type" value="Genomic_DNA"/>
</dbReference>
<evidence type="ECO:0000256" key="1">
    <source>
        <dbReference type="SAM" id="MobiDB-lite"/>
    </source>
</evidence>
<name>A0AA39U2F0_9AGAR</name>
<evidence type="ECO:0000313" key="3">
    <source>
        <dbReference type="Proteomes" id="UP001175227"/>
    </source>
</evidence>
<feature type="region of interest" description="Disordered" evidence="1">
    <location>
        <begin position="438"/>
        <end position="496"/>
    </location>
</feature>
<feature type="region of interest" description="Disordered" evidence="1">
    <location>
        <begin position="49"/>
        <end position="407"/>
    </location>
</feature>
<organism evidence="2 3">
    <name type="scientific">Armillaria novae-zelandiae</name>
    <dbReference type="NCBI Taxonomy" id="153914"/>
    <lineage>
        <taxon>Eukaryota</taxon>
        <taxon>Fungi</taxon>
        <taxon>Dikarya</taxon>
        <taxon>Basidiomycota</taxon>
        <taxon>Agaricomycotina</taxon>
        <taxon>Agaricomycetes</taxon>
        <taxon>Agaricomycetidae</taxon>
        <taxon>Agaricales</taxon>
        <taxon>Marasmiineae</taxon>
        <taxon>Physalacriaceae</taxon>
        <taxon>Armillaria</taxon>
    </lineage>
</organism>
<feature type="compositionally biased region" description="Acidic residues" evidence="1">
    <location>
        <begin position="171"/>
        <end position="180"/>
    </location>
</feature>
<feature type="compositionally biased region" description="Basic residues" evidence="1">
    <location>
        <begin position="456"/>
        <end position="468"/>
    </location>
</feature>
<feature type="compositionally biased region" description="Basic residues" evidence="1">
    <location>
        <begin position="67"/>
        <end position="76"/>
    </location>
</feature>
<feature type="compositionally biased region" description="Basic and acidic residues" evidence="1">
    <location>
        <begin position="358"/>
        <end position="370"/>
    </location>
</feature>
<evidence type="ECO:0000313" key="2">
    <source>
        <dbReference type="EMBL" id="KAK0476127.1"/>
    </source>
</evidence>
<accession>A0AA39U2F0</accession>
<protein>
    <submittedName>
        <fullName evidence="2">Uncharacterized protein</fullName>
    </submittedName>
</protein>
<reference evidence="2" key="1">
    <citation type="submission" date="2023-06" db="EMBL/GenBank/DDBJ databases">
        <authorList>
            <consortium name="Lawrence Berkeley National Laboratory"/>
            <person name="Ahrendt S."/>
            <person name="Sahu N."/>
            <person name="Indic B."/>
            <person name="Wong-Bajracharya J."/>
            <person name="Merenyi Z."/>
            <person name="Ke H.-M."/>
            <person name="Monk M."/>
            <person name="Kocsube S."/>
            <person name="Drula E."/>
            <person name="Lipzen A."/>
            <person name="Balint B."/>
            <person name="Henrissat B."/>
            <person name="Andreopoulos B."/>
            <person name="Martin F.M."/>
            <person name="Harder C.B."/>
            <person name="Rigling D."/>
            <person name="Ford K.L."/>
            <person name="Foster G.D."/>
            <person name="Pangilinan J."/>
            <person name="Papanicolaou A."/>
            <person name="Barry K."/>
            <person name="LaButti K."/>
            <person name="Viragh M."/>
            <person name="Koriabine M."/>
            <person name="Yan M."/>
            <person name="Riley R."/>
            <person name="Champramary S."/>
            <person name="Plett K.L."/>
            <person name="Tsai I.J."/>
            <person name="Slot J."/>
            <person name="Sipos G."/>
            <person name="Plett J."/>
            <person name="Nagy L.G."/>
            <person name="Grigoriev I.V."/>
        </authorList>
    </citation>
    <scope>NUCLEOTIDE SEQUENCE</scope>
    <source>
        <strain evidence="2">ICMP 16352</strain>
    </source>
</reference>
<gene>
    <name evidence="2" type="ORF">IW261DRAFT_1567403</name>
</gene>
<keyword evidence="3" id="KW-1185">Reference proteome</keyword>
<feature type="compositionally biased region" description="Basic residues" evidence="1">
    <location>
        <begin position="330"/>
        <end position="342"/>
    </location>
</feature>
<feature type="compositionally biased region" description="Basic residues" evidence="1">
    <location>
        <begin position="188"/>
        <end position="212"/>
    </location>
</feature>
<feature type="compositionally biased region" description="Basic and acidic residues" evidence="1">
    <location>
        <begin position="319"/>
        <end position="328"/>
    </location>
</feature>
<feature type="compositionally biased region" description="Basic and acidic residues" evidence="1">
    <location>
        <begin position="387"/>
        <end position="396"/>
    </location>
</feature>